<evidence type="ECO:0000259" key="5">
    <source>
        <dbReference type="SMART" id="SM00849"/>
    </source>
</evidence>
<proteinExistence type="inferred from homology"/>
<evidence type="ECO:0000256" key="4">
    <source>
        <dbReference type="ARBA" id="ARBA00022833"/>
    </source>
</evidence>
<dbReference type="InParanoid" id="A0A0C2XGH9"/>
<dbReference type="InterPro" id="IPR041516">
    <property type="entry name" value="LACTB2_WH"/>
</dbReference>
<keyword evidence="2" id="KW-0479">Metal-binding</keyword>
<organism evidence="6 7">
    <name type="scientific">Amanita muscaria (strain Koide BX008)</name>
    <dbReference type="NCBI Taxonomy" id="946122"/>
    <lineage>
        <taxon>Eukaryota</taxon>
        <taxon>Fungi</taxon>
        <taxon>Dikarya</taxon>
        <taxon>Basidiomycota</taxon>
        <taxon>Agaricomycotina</taxon>
        <taxon>Agaricomycetes</taxon>
        <taxon>Agaricomycetidae</taxon>
        <taxon>Agaricales</taxon>
        <taxon>Pluteineae</taxon>
        <taxon>Amanitaceae</taxon>
        <taxon>Amanita</taxon>
    </lineage>
</organism>
<dbReference type="STRING" id="946122.A0A0C2XGH9"/>
<dbReference type="AlphaFoldDB" id="A0A0C2XGH9"/>
<evidence type="ECO:0000313" key="7">
    <source>
        <dbReference type="Proteomes" id="UP000054549"/>
    </source>
</evidence>
<dbReference type="SMART" id="SM00849">
    <property type="entry name" value="Lactamase_B"/>
    <property type="match status" value="1"/>
</dbReference>
<dbReference type="Gene3D" id="3.60.15.10">
    <property type="entry name" value="Ribonuclease Z/Hydroxyacylglutathione hydrolase-like"/>
    <property type="match status" value="1"/>
</dbReference>
<protein>
    <recommendedName>
        <fullName evidence="5">Metallo-beta-lactamase domain-containing protein</fullName>
    </recommendedName>
</protein>
<dbReference type="SUPFAM" id="SSF56281">
    <property type="entry name" value="Metallo-hydrolase/oxidoreductase"/>
    <property type="match status" value="1"/>
</dbReference>
<dbReference type="GO" id="GO:0044550">
    <property type="term" value="P:secondary metabolite biosynthetic process"/>
    <property type="evidence" value="ECO:0007669"/>
    <property type="project" value="TreeGrafter"/>
</dbReference>
<dbReference type="PANTHER" id="PTHR23131:SF0">
    <property type="entry name" value="ENDORIBONUCLEASE LACTB2"/>
    <property type="match status" value="1"/>
</dbReference>
<sequence length="349" mass="38434">MDNLPSIARLSDNVVRVLGQNPGKFTLQGTNTYIVGRENPYLLIDTGEGRDEYIPLLESAFRDTAQTKNLTHPDVSDIIISHWHHDHVGGLPSVLALLRRRWEERKTGLPYKPPRLHKLLLPESHISTGLSTHDPLPSITASLERDLLTPAPDGTVFHALQDGQHLSVTSAPPLQVLHTPGHTIDSVSIYIPSDRALYTADTVLGQGTAVFEDLSAYLSSLREMLQFVKAQAQGHPEPVVLLYPGHGPVLSNGEDTLNMYIQHRLEREAQIISVLQTAPPADDGAIPGFWTTWTIVKNIYALYPESLWLPAARGIDLHLKKLEADGIVKRVGGVGKDTSWVLTKQTGNV</sequence>
<dbReference type="InterPro" id="IPR050662">
    <property type="entry name" value="Sec-metab_biosynth-thioest"/>
</dbReference>
<keyword evidence="7" id="KW-1185">Reference proteome</keyword>
<dbReference type="EMBL" id="KN818228">
    <property type="protein sequence ID" value="KIL68521.1"/>
    <property type="molecule type" value="Genomic_DNA"/>
</dbReference>
<dbReference type="HOGENOM" id="CLU_048478_1_3_1"/>
<comment type="similarity">
    <text evidence="1">Belongs to the metallo-beta-lactamase superfamily. Glyoxalase II family.</text>
</comment>
<dbReference type="InterPro" id="IPR036388">
    <property type="entry name" value="WH-like_DNA-bd_sf"/>
</dbReference>
<evidence type="ECO:0000313" key="6">
    <source>
        <dbReference type="EMBL" id="KIL68521.1"/>
    </source>
</evidence>
<dbReference type="GO" id="GO:0046872">
    <property type="term" value="F:metal ion binding"/>
    <property type="evidence" value="ECO:0007669"/>
    <property type="project" value="UniProtKB-KW"/>
</dbReference>
<evidence type="ECO:0000256" key="1">
    <source>
        <dbReference type="ARBA" id="ARBA00006759"/>
    </source>
</evidence>
<dbReference type="CDD" id="cd07722">
    <property type="entry name" value="LACTB2-like_MBL-fold"/>
    <property type="match status" value="1"/>
</dbReference>
<dbReference type="InterPro" id="IPR047921">
    <property type="entry name" value="LACTB2-like_MBL-fold"/>
</dbReference>
<dbReference type="Proteomes" id="UP000054549">
    <property type="component" value="Unassembled WGS sequence"/>
</dbReference>
<keyword evidence="3" id="KW-0378">Hydrolase</keyword>
<reference evidence="6 7" key="1">
    <citation type="submission" date="2014-04" db="EMBL/GenBank/DDBJ databases">
        <title>Evolutionary Origins and Diversification of the Mycorrhizal Mutualists.</title>
        <authorList>
            <consortium name="DOE Joint Genome Institute"/>
            <consortium name="Mycorrhizal Genomics Consortium"/>
            <person name="Kohler A."/>
            <person name="Kuo A."/>
            <person name="Nagy L.G."/>
            <person name="Floudas D."/>
            <person name="Copeland A."/>
            <person name="Barry K.W."/>
            <person name="Cichocki N."/>
            <person name="Veneault-Fourrey C."/>
            <person name="LaButti K."/>
            <person name="Lindquist E.A."/>
            <person name="Lipzen A."/>
            <person name="Lundell T."/>
            <person name="Morin E."/>
            <person name="Murat C."/>
            <person name="Riley R."/>
            <person name="Ohm R."/>
            <person name="Sun H."/>
            <person name="Tunlid A."/>
            <person name="Henrissat B."/>
            <person name="Grigoriev I.V."/>
            <person name="Hibbett D.S."/>
            <person name="Martin F."/>
        </authorList>
    </citation>
    <scope>NUCLEOTIDE SEQUENCE [LARGE SCALE GENOMIC DNA]</scope>
    <source>
        <strain evidence="6 7">Koide BX008</strain>
    </source>
</reference>
<gene>
    <name evidence="6" type="ORF">M378DRAFT_71859</name>
</gene>
<dbReference type="InterPro" id="IPR001279">
    <property type="entry name" value="Metallo-B-lactamas"/>
</dbReference>
<evidence type="ECO:0000256" key="3">
    <source>
        <dbReference type="ARBA" id="ARBA00022801"/>
    </source>
</evidence>
<name>A0A0C2XGH9_AMAMK</name>
<feature type="domain" description="Metallo-beta-lactamase" evidence="5">
    <location>
        <begin position="29"/>
        <end position="246"/>
    </location>
</feature>
<keyword evidence="4" id="KW-0862">Zinc</keyword>
<accession>A0A0C2XGH9</accession>
<dbReference type="Pfam" id="PF17778">
    <property type="entry name" value="WHD_BLACT"/>
    <property type="match status" value="1"/>
</dbReference>
<dbReference type="PANTHER" id="PTHR23131">
    <property type="entry name" value="ENDORIBONUCLEASE LACTB2"/>
    <property type="match status" value="1"/>
</dbReference>
<dbReference type="InterPro" id="IPR036866">
    <property type="entry name" value="RibonucZ/Hydroxyglut_hydro"/>
</dbReference>
<dbReference type="Gene3D" id="1.10.10.10">
    <property type="entry name" value="Winged helix-like DNA-binding domain superfamily/Winged helix DNA-binding domain"/>
    <property type="match status" value="1"/>
</dbReference>
<dbReference type="Pfam" id="PF00753">
    <property type="entry name" value="Lactamase_B"/>
    <property type="match status" value="1"/>
</dbReference>
<evidence type="ECO:0000256" key="2">
    <source>
        <dbReference type="ARBA" id="ARBA00022723"/>
    </source>
</evidence>
<dbReference type="OrthoDB" id="17458at2759"/>
<dbReference type="GO" id="GO:0016787">
    <property type="term" value="F:hydrolase activity"/>
    <property type="evidence" value="ECO:0007669"/>
    <property type="project" value="UniProtKB-KW"/>
</dbReference>